<dbReference type="Proteomes" id="UP000805614">
    <property type="component" value="Unassembled WGS sequence"/>
</dbReference>
<evidence type="ECO:0000256" key="1">
    <source>
        <dbReference type="SAM" id="MobiDB-lite"/>
    </source>
</evidence>
<dbReference type="EMBL" id="JABVEC010000010">
    <property type="protein sequence ID" value="MBC6466894.1"/>
    <property type="molecule type" value="Genomic_DNA"/>
</dbReference>
<dbReference type="RefSeq" id="WP_187243909.1">
    <property type="nucleotide sequence ID" value="NZ_BAAAOK010000027.1"/>
</dbReference>
<feature type="region of interest" description="Disordered" evidence="1">
    <location>
        <begin position="34"/>
        <end position="67"/>
    </location>
</feature>
<evidence type="ECO:0000313" key="2">
    <source>
        <dbReference type="EMBL" id="MBC6466894.1"/>
    </source>
</evidence>
<protein>
    <submittedName>
        <fullName evidence="2">Uncharacterized protein</fullName>
    </submittedName>
</protein>
<keyword evidence="3" id="KW-1185">Reference proteome</keyword>
<accession>A0ABR7LPW8</accession>
<sequence>MRPTFRADRRARPLIGALLAAAVVVVVTAAAPVSHGVGTRRPHKTTSVHSEDGTRQLTIVSGPTTPNGMPEFLASEALTDEVFCDER</sequence>
<reference evidence="2 3" key="1">
    <citation type="submission" date="2020-06" db="EMBL/GenBank/DDBJ databases">
        <title>Actinomadura xiongansis sp. nov., isolated from soil of Baiyangdian.</title>
        <authorList>
            <person name="Zhang X."/>
        </authorList>
    </citation>
    <scope>NUCLEOTIDE SEQUENCE [LARGE SCALE GENOMIC DNA]</scope>
    <source>
        <strain evidence="2 3">HBUM206468</strain>
    </source>
</reference>
<feature type="compositionally biased region" description="Polar residues" evidence="1">
    <location>
        <begin position="55"/>
        <end position="67"/>
    </location>
</feature>
<name>A0ABR7LPW8_9ACTN</name>
<gene>
    <name evidence="2" type="ORF">HKK74_15485</name>
</gene>
<organism evidence="2 3">
    <name type="scientific">Actinomadura alba</name>
    <dbReference type="NCBI Taxonomy" id="406431"/>
    <lineage>
        <taxon>Bacteria</taxon>
        <taxon>Bacillati</taxon>
        <taxon>Actinomycetota</taxon>
        <taxon>Actinomycetes</taxon>
        <taxon>Streptosporangiales</taxon>
        <taxon>Thermomonosporaceae</taxon>
        <taxon>Actinomadura</taxon>
    </lineage>
</organism>
<evidence type="ECO:0000313" key="3">
    <source>
        <dbReference type="Proteomes" id="UP000805614"/>
    </source>
</evidence>
<comment type="caution">
    <text evidence="2">The sequence shown here is derived from an EMBL/GenBank/DDBJ whole genome shotgun (WGS) entry which is preliminary data.</text>
</comment>
<proteinExistence type="predicted"/>